<dbReference type="InterPro" id="IPR036419">
    <property type="entry name" value="Ribosomal_S3_C_sf"/>
</dbReference>
<evidence type="ECO:0000256" key="6">
    <source>
        <dbReference type="ARBA" id="ARBA00024998"/>
    </source>
</evidence>
<evidence type="ECO:0000256" key="2">
    <source>
        <dbReference type="ARBA" id="ARBA00022730"/>
    </source>
</evidence>
<comment type="caution">
    <text evidence="11">The sequence shown here is derived from an EMBL/GenBank/DDBJ whole genome shotgun (WGS) entry which is preliminary data.</text>
</comment>
<dbReference type="SUPFAM" id="SSF54814">
    <property type="entry name" value="Prokaryotic type KH domain (KH-domain type II)"/>
    <property type="match status" value="1"/>
</dbReference>
<dbReference type="Pfam" id="PF00189">
    <property type="entry name" value="Ribosomal_S3_C"/>
    <property type="match status" value="1"/>
</dbReference>
<dbReference type="GO" id="GO:0003729">
    <property type="term" value="F:mRNA binding"/>
    <property type="evidence" value="ECO:0007669"/>
    <property type="project" value="UniProtKB-UniRule"/>
</dbReference>
<comment type="subunit">
    <text evidence="8">Part of the 30S ribosomal subunit. Forms a tight complex with proteins S10 and S14.</text>
</comment>
<dbReference type="InterPro" id="IPR005704">
    <property type="entry name" value="Ribosomal_uS3_bac-typ"/>
</dbReference>
<evidence type="ECO:0000256" key="5">
    <source>
        <dbReference type="ARBA" id="ARBA00023274"/>
    </source>
</evidence>
<evidence type="ECO:0000256" key="9">
    <source>
        <dbReference type="RuleBase" id="RU003624"/>
    </source>
</evidence>
<dbReference type="HAMAP" id="MF_01309_B">
    <property type="entry name" value="Ribosomal_uS3_B"/>
    <property type="match status" value="1"/>
</dbReference>
<dbReference type="FunFam" id="3.30.300.20:FF:000001">
    <property type="entry name" value="30S ribosomal protein S3"/>
    <property type="match status" value="1"/>
</dbReference>
<keyword evidence="3 8" id="KW-0694">RNA-binding</keyword>
<dbReference type="InterPro" id="IPR057258">
    <property type="entry name" value="Ribosomal_uS3"/>
</dbReference>
<dbReference type="InterPro" id="IPR009019">
    <property type="entry name" value="KH_sf_prok-type"/>
</dbReference>
<proteinExistence type="inferred from homology"/>
<evidence type="ECO:0000256" key="4">
    <source>
        <dbReference type="ARBA" id="ARBA00022980"/>
    </source>
</evidence>
<evidence type="ECO:0000313" key="12">
    <source>
        <dbReference type="Proteomes" id="UP000231098"/>
    </source>
</evidence>
<keyword evidence="2 8" id="KW-0699">rRNA-binding</keyword>
<comment type="similarity">
    <text evidence="1 8 9">Belongs to the universal ribosomal protein uS3 family.</text>
</comment>
<dbReference type="InterPro" id="IPR015946">
    <property type="entry name" value="KH_dom-like_a/b"/>
</dbReference>
<dbReference type="Proteomes" id="UP000231098">
    <property type="component" value="Unassembled WGS sequence"/>
</dbReference>
<dbReference type="EMBL" id="PEYV01000059">
    <property type="protein sequence ID" value="PIS21286.1"/>
    <property type="molecule type" value="Genomic_DNA"/>
</dbReference>
<dbReference type="PROSITE" id="PS00548">
    <property type="entry name" value="RIBOSOMAL_S3"/>
    <property type="match status" value="1"/>
</dbReference>
<evidence type="ECO:0000256" key="3">
    <source>
        <dbReference type="ARBA" id="ARBA00022884"/>
    </source>
</evidence>
<keyword evidence="5 8" id="KW-0687">Ribonucleoprotein</keyword>
<dbReference type="PANTHER" id="PTHR11760">
    <property type="entry name" value="30S/40S RIBOSOMAL PROTEIN S3"/>
    <property type="match status" value="1"/>
</dbReference>
<dbReference type="Gene3D" id="3.30.300.20">
    <property type="match status" value="1"/>
</dbReference>
<name>A0A2H0X8N1_UNCKA</name>
<dbReference type="Gene3D" id="3.30.1140.32">
    <property type="entry name" value="Ribosomal protein S3, C-terminal domain"/>
    <property type="match status" value="1"/>
</dbReference>
<dbReference type="GO" id="GO:0022627">
    <property type="term" value="C:cytosolic small ribosomal subunit"/>
    <property type="evidence" value="ECO:0007669"/>
    <property type="project" value="TreeGrafter"/>
</dbReference>
<evidence type="ECO:0000259" key="10">
    <source>
        <dbReference type="PROSITE" id="PS50823"/>
    </source>
</evidence>
<organism evidence="11 12">
    <name type="scientific">candidate division WWE3 bacterium CG08_land_8_20_14_0_20_41_15</name>
    <dbReference type="NCBI Taxonomy" id="1975086"/>
    <lineage>
        <taxon>Bacteria</taxon>
        <taxon>Katanobacteria</taxon>
    </lineage>
</organism>
<dbReference type="PROSITE" id="PS50823">
    <property type="entry name" value="KH_TYPE_2"/>
    <property type="match status" value="1"/>
</dbReference>
<dbReference type="Pfam" id="PF07650">
    <property type="entry name" value="KH_2"/>
    <property type="match status" value="1"/>
</dbReference>
<comment type="function">
    <text evidence="6 8">Binds the lower part of the 30S subunit head. Binds mRNA in the 70S ribosome, positioning it for translation.</text>
</comment>
<dbReference type="InterPro" id="IPR004044">
    <property type="entry name" value="KH_dom_type_2"/>
</dbReference>
<gene>
    <name evidence="8" type="primary">rpsC</name>
    <name evidence="11" type="ORF">COT51_03660</name>
</gene>
<dbReference type="InterPro" id="IPR001351">
    <property type="entry name" value="Ribosomal_uS3_C"/>
</dbReference>
<dbReference type="InterPro" id="IPR004087">
    <property type="entry name" value="KH_dom"/>
</dbReference>
<dbReference type="PANTHER" id="PTHR11760:SF19">
    <property type="entry name" value="SMALL RIBOSOMAL SUBUNIT PROTEIN US3C"/>
    <property type="match status" value="1"/>
</dbReference>
<accession>A0A2H0X8N1</accession>
<evidence type="ECO:0000256" key="1">
    <source>
        <dbReference type="ARBA" id="ARBA00010761"/>
    </source>
</evidence>
<feature type="domain" description="KH type-2" evidence="10">
    <location>
        <begin position="39"/>
        <end position="107"/>
    </location>
</feature>
<reference evidence="12" key="1">
    <citation type="submission" date="2017-09" db="EMBL/GenBank/DDBJ databases">
        <title>Depth-based differentiation of microbial function through sediment-hosted aquifers and enrichment of novel symbionts in the deep terrestrial subsurface.</title>
        <authorList>
            <person name="Probst A.J."/>
            <person name="Ladd B."/>
            <person name="Jarett J.K."/>
            <person name="Geller-Mcgrath D.E."/>
            <person name="Sieber C.M.K."/>
            <person name="Emerson J.B."/>
            <person name="Anantharaman K."/>
            <person name="Thomas B.C."/>
            <person name="Malmstrom R."/>
            <person name="Stieglmeier M."/>
            <person name="Klingl A."/>
            <person name="Woyke T."/>
            <person name="Ryan C.M."/>
            <person name="Banfield J.F."/>
        </authorList>
    </citation>
    <scope>NUCLEOTIDE SEQUENCE [LARGE SCALE GENOMIC DNA]</scope>
</reference>
<dbReference type="GO" id="GO:0003735">
    <property type="term" value="F:structural constituent of ribosome"/>
    <property type="evidence" value="ECO:0007669"/>
    <property type="project" value="InterPro"/>
</dbReference>
<evidence type="ECO:0000256" key="7">
    <source>
        <dbReference type="ARBA" id="ARBA00035257"/>
    </source>
</evidence>
<dbReference type="CDD" id="cd02412">
    <property type="entry name" value="KH-II_30S_S3"/>
    <property type="match status" value="1"/>
</dbReference>
<dbReference type="AlphaFoldDB" id="A0A2H0X8N1"/>
<keyword evidence="4 8" id="KW-0689">Ribosomal protein</keyword>
<sequence>MGHKINPTGFRTGITADWKSLWFEGKKTYAKFAVEDNKIRRFLEKKLENAGLKDIKIERSISSLRVKALVSRPGMVIGHGGGGVEELQRELKKLSASKVNVDIVEIRNPETHAKMVADSIARQVERRLPYKRAVNQSILKALEKGVKGIKIESAGVLSGASSISRREVRLEGSVPSHTLRANIDYARSVAMTSYGNIGFKVWIYRGEER</sequence>
<protein>
    <recommendedName>
        <fullName evidence="7 8">Small ribosomal subunit protein uS3</fullName>
    </recommendedName>
</protein>
<dbReference type="GO" id="GO:0019843">
    <property type="term" value="F:rRNA binding"/>
    <property type="evidence" value="ECO:0007669"/>
    <property type="project" value="UniProtKB-UniRule"/>
</dbReference>
<dbReference type="SUPFAM" id="SSF54821">
    <property type="entry name" value="Ribosomal protein S3 C-terminal domain"/>
    <property type="match status" value="1"/>
</dbReference>
<dbReference type="NCBIfam" id="TIGR01009">
    <property type="entry name" value="rpsC_bact"/>
    <property type="match status" value="1"/>
</dbReference>
<evidence type="ECO:0000256" key="8">
    <source>
        <dbReference type="HAMAP-Rule" id="MF_01309"/>
    </source>
</evidence>
<dbReference type="GO" id="GO:0006412">
    <property type="term" value="P:translation"/>
    <property type="evidence" value="ECO:0007669"/>
    <property type="project" value="UniProtKB-UniRule"/>
</dbReference>
<evidence type="ECO:0000313" key="11">
    <source>
        <dbReference type="EMBL" id="PIS21286.1"/>
    </source>
</evidence>
<dbReference type="SMART" id="SM00322">
    <property type="entry name" value="KH"/>
    <property type="match status" value="1"/>
</dbReference>
<dbReference type="InterPro" id="IPR018280">
    <property type="entry name" value="Ribosomal_uS3_CS"/>
</dbReference>